<dbReference type="EMBL" id="JZEE01000629">
    <property type="protein sequence ID" value="KJK62182.1"/>
    <property type="molecule type" value="Genomic_DNA"/>
</dbReference>
<comment type="caution">
    <text evidence="2">The sequence shown here is derived from an EMBL/GenBank/DDBJ whole genome shotgun (WGS) entry which is preliminary data.</text>
</comment>
<accession>A0A0F0I6B5</accession>
<gene>
    <name evidence="2" type="ORF">P875_00095675</name>
</gene>
<name>A0A0F0I6B5_ASPPU</name>
<feature type="region of interest" description="Disordered" evidence="1">
    <location>
        <begin position="1"/>
        <end position="124"/>
    </location>
</feature>
<organism evidence="2 3">
    <name type="scientific">Aspergillus parasiticus (strain ATCC 56775 / NRRL 5862 / SRRC 143 / SU-1)</name>
    <dbReference type="NCBI Taxonomy" id="1403190"/>
    <lineage>
        <taxon>Eukaryota</taxon>
        <taxon>Fungi</taxon>
        <taxon>Dikarya</taxon>
        <taxon>Ascomycota</taxon>
        <taxon>Pezizomycotina</taxon>
        <taxon>Eurotiomycetes</taxon>
        <taxon>Eurotiomycetidae</taxon>
        <taxon>Eurotiales</taxon>
        <taxon>Aspergillaceae</taxon>
        <taxon>Aspergillus</taxon>
        <taxon>Aspergillus subgen. Circumdati</taxon>
    </lineage>
</organism>
<dbReference type="OrthoDB" id="4357148at2759"/>
<feature type="compositionally biased region" description="Basic and acidic residues" evidence="1">
    <location>
        <begin position="30"/>
        <end position="39"/>
    </location>
</feature>
<reference evidence="2 3" key="1">
    <citation type="submission" date="2015-02" db="EMBL/GenBank/DDBJ databases">
        <title>Draft genome sequence of Aspergillus parasiticus SU-1.</title>
        <authorList>
            <person name="Yu J."/>
            <person name="Fedorova N."/>
            <person name="Yin Y."/>
            <person name="Losada L."/>
            <person name="Zafar N."/>
            <person name="Taujale R."/>
            <person name="Ehrlich K.C."/>
            <person name="Bhatnagar D."/>
            <person name="Cleveland T.E."/>
            <person name="Bennett J.W."/>
            <person name="Nierman W.C."/>
        </authorList>
    </citation>
    <scope>NUCLEOTIDE SEQUENCE [LARGE SCALE GENOMIC DNA]</scope>
    <source>
        <strain evidence="3">ATCC 56775 / NRRL 5862 / SRRC 143 / SU-1</strain>
    </source>
</reference>
<protein>
    <recommendedName>
        <fullName evidence="4">Histone chaperone domain-containing protein</fullName>
    </recommendedName>
</protein>
<feature type="compositionally biased region" description="Basic and acidic residues" evidence="1">
    <location>
        <begin position="1"/>
        <end position="15"/>
    </location>
</feature>
<evidence type="ECO:0008006" key="4">
    <source>
        <dbReference type="Google" id="ProtNLM"/>
    </source>
</evidence>
<proteinExistence type="predicted"/>
<evidence type="ECO:0000313" key="2">
    <source>
        <dbReference type="EMBL" id="KJK62182.1"/>
    </source>
</evidence>
<dbReference type="Proteomes" id="UP000033540">
    <property type="component" value="Unassembled WGS sequence"/>
</dbReference>
<sequence>MSNPYEREAEDRYESQNDPSPVSGTARDNSYAHETRSELRNQIPVQRDEDDVEDPIQPPFSNSDKQLAQDDQEAIDSSNILRGDRLRHAKPRTQHGYSEGPGEDDLPEDVVYGQSGRSATGGII</sequence>
<dbReference type="AlphaFoldDB" id="A0A0F0I6B5"/>
<evidence type="ECO:0000256" key="1">
    <source>
        <dbReference type="SAM" id="MobiDB-lite"/>
    </source>
</evidence>
<feature type="compositionally biased region" description="Polar residues" evidence="1">
    <location>
        <begin position="16"/>
        <end position="28"/>
    </location>
</feature>
<evidence type="ECO:0000313" key="3">
    <source>
        <dbReference type="Proteomes" id="UP000033540"/>
    </source>
</evidence>